<evidence type="ECO:0000313" key="12">
    <source>
        <dbReference type="Proteomes" id="UP000487649"/>
    </source>
</evidence>
<dbReference type="Gene3D" id="1.10.3720.10">
    <property type="entry name" value="MetI-like"/>
    <property type="match status" value="1"/>
</dbReference>
<evidence type="ECO:0000256" key="8">
    <source>
        <dbReference type="ARBA" id="ARBA00023136"/>
    </source>
</evidence>
<feature type="domain" description="ABC transmembrane type-1" evidence="10">
    <location>
        <begin position="20"/>
        <end position="209"/>
    </location>
</feature>
<protein>
    <submittedName>
        <fullName evidence="11">ABC transporter permease subunit</fullName>
    </submittedName>
</protein>
<comment type="caution">
    <text evidence="11">The sequence shown here is derived from an EMBL/GenBank/DDBJ whole genome shotgun (WGS) entry which is preliminary data.</text>
</comment>
<evidence type="ECO:0000256" key="5">
    <source>
        <dbReference type="ARBA" id="ARBA00022692"/>
    </source>
</evidence>
<dbReference type="OrthoDB" id="9787841at2"/>
<accession>A0A9X5APH7</accession>
<feature type="transmembrane region" description="Helical" evidence="9">
    <location>
        <begin position="188"/>
        <end position="206"/>
    </location>
</feature>
<dbReference type="Proteomes" id="UP000487649">
    <property type="component" value="Unassembled WGS sequence"/>
</dbReference>
<dbReference type="FunFam" id="1.10.3720.10:FF:000033">
    <property type="entry name" value="Polar amino acid ABC transporter permease"/>
    <property type="match status" value="1"/>
</dbReference>
<evidence type="ECO:0000259" key="10">
    <source>
        <dbReference type="PROSITE" id="PS50928"/>
    </source>
</evidence>
<dbReference type="PROSITE" id="PS50928">
    <property type="entry name" value="ABC_TM1"/>
    <property type="match status" value="1"/>
</dbReference>
<dbReference type="GO" id="GO:0022857">
    <property type="term" value="F:transmembrane transporter activity"/>
    <property type="evidence" value="ECO:0007669"/>
    <property type="project" value="InterPro"/>
</dbReference>
<keyword evidence="8 9" id="KW-0472">Membrane</keyword>
<feature type="transmembrane region" description="Helical" evidence="9">
    <location>
        <begin position="87"/>
        <end position="106"/>
    </location>
</feature>
<organism evidence="11 12">
    <name type="scientific">Turicibacter sanguinis</name>
    <dbReference type="NCBI Taxonomy" id="154288"/>
    <lineage>
        <taxon>Bacteria</taxon>
        <taxon>Bacillati</taxon>
        <taxon>Bacillota</taxon>
        <taxon>Erysipelotrichia</taxon>
        <taxon>Erysipelotrichales</taxon>
        <taxon>Turicibacteraceae</taxon>
        <taxon>Turicibacter</taxon>
    </lineage>
</organism>
<dbReference type="SUPFAM" id="SSF161098">
    <property type="entry name" value="MetI-like"/>
    <property type="match status" value="1"/>
</dbReference>
<keyword evidence="5 9" id="KW-0812">Transmembrane</keyword>
<evidence type="ECO:0000256" key="3">
    <source>
        <dbReference type="ARBA" id="ARBA00022448"/>
    </source>
</evidence>
<dbReference type="InterPro" id="IPR000515">
    <property type="entry name" value="MetI-like"/>
</dbReference>
<dbReference type="GO" id="GO:0006865">
    <property type="term" value="P:amino acid transport"/>
    <property type="evidence" value="ECO:0007669"/>
    <property type="project" value="UniProtKB-KW"/>
</dbReference>
<dbReference type="GeneID" id="60057507"/>
<evidence type="ECO:0000256" key="2">
    <source>
        <dbReference type="ARBA" id="ARBA00010072"/>
    </source>
</evidence>
<evidence type="ECO:0000256" key="7">
    <source>
        <dbReference type="ARBA" id="ARBA00022989"/>
    </source>
</evidence>
<keyword evidence="6" id="KW-0029">Amino-acid transport</keyword>
<dbReference type="InterPro" id="IPR010065">
    <property type="entry name" value="AA_ABC_transptr_permease_3TM"/>
</dbReference>
<dbReference type="NCBIfam" id="TIGR01726">
    <property type="entry name" value="HEQRo_perm_3TM"/>
    <property type="match status" value="1"/>
</dbReference>
<dbReference type="AlphaFoldDB" id="A0A9X5APH7"/>
<dbReference type="GO" id="GO:0043190">
    <property type="term" value="C:ATP-binding cassette (ABC) transporter complex"/>
    <property type="evidence" value="ECO:0007669"/>
    <property type="project" value="InterPro"/>
</dbReference>
<evidence type="ECO:0000256" key="1">
    <source>
        <dbReference type="ARBA" id="ARBA00004651"/>
    </source>
</evidence>
<evidence type="ECO:0000256" key="6">
    <source>
        <dbReference type="ARBA" id="ARBA00022970"/>
    </source>
</evidence>
<dbReference type="RefSeq" id="WP_006784133.1">
    <property type="nucleotide sequence ID" value="NZ_CAJJOK010000023.1"/>
</dbReference>
<keyword evidence="7 9" id="KW-1133">Transmembrane helix</keyword>
<dbReference type="InterPro" id="IPR043429">
    <property type="entry name" value="ArtM/GltK/GlnP/TcyL/YhdX-like"/>
</dbReference>
<proteinExistence type="inferred from homology"/>
<keyword evidence="4" id="KW-1003">Cell membrane</keyword>
<evidence type="ECO:0000313" key="11">
    <source>
        <dbReference type="EMBL" id="MTK22287.1"/>
    </source>
</evidence>
<dbReference type="EMBL" id="WMQE01000033">
    <property type="protein sequence ID" value="MTK22287.1"/>
    <property type="molecule type" value="Genomic_DNA"/>
</dbReference>
<reference evidence="11 12" key="1">
    <citation type="journal article" date="2019" name="Nat. Med.">
        <title>A library of human gut bacterial isolates paired with longitudinal multiomics data enables mechanistic microbiome research.</title>
        <authorList>
            <person name="Poyet M."/>
            <person name="Groussin M."/>
            <person name="Gibbons S.M."/>
            <person name="Avila-Pacheco J."/>
            <person name="Jiang X."/>
            <person name="Kearney S.M."/>
            <person name="Perrotta A.R."/>
            <person name="Berdy B."/>
            <person name="Zhao S."/>
            <person name="Lieberman T.D."/>
            <person name="Swanson P.K."/>
            <person name="Smith M."/>
            <person name="Roesemann S."/>
            <person name="Alexander J.E."/>
            <person name="Rich S.A."/>
            <person name="Livny J."/>
            <person name="Vlamakis H."/>
            <person name="Clish C."/>
            <person name="Bullock K."/>
            <person name="Deik A."/>
            <person name="Scott J."/>
            <person name="Pierce K.A."/>
            <person name="Xavier R.J."/>
            <person name="Alm E.J."/>
        </authorList>
    </citation>
    <scope>NUCLEOTIDE SEQUENCE [LARGE SCALE GENOMIC DNA]</scope>
    <source>
        <strain evidence="11 12">BIOML-A198</strain>
    </source>
</reference>
<dbReference type="Pfam" id="PF00528">
    <property type="entry name" value="BPD_transp_1"/>
    <property type="match status" value="1"/>
</dbReference>
<name>A0A9X5APH7_9FIRM</name>
<dbReference type="PANTHER" id="PTHR30614:SF20">
    <property type="entry name" value="GLUTAMINE TRANSPORT SYSTEM PERMEASE PROTEIN GLNP"/>
    <property type="match status" value="1"/>
</dbReference>
<evidence type="ECO:0000256" key="9">
    <source>
        <dbReference type="RuleBase" id="RU363032"/>
    </source>
</evidence>
<gene>
    <name evidence="11" type="ORF">GMA92_12790</name>
</gene>
<feature type="transmembrane region" description="Helical" evidence="9">
    <location>
        <begin position="20"/>
        <end position="44"/>
    </location>
</feature>
<comment type="similarity">
    <text evidence="2">Belongs to the binding-protein-dependent transport system permease family. HisMQ subfamily.</text>
</comment>
<dbReference type="InterPro" id="IPR035906">
    <property type="entry name" value="MetI-like_sf"/>
</dbReference>
<dbReference type="CDD" id="cd06261">
    <property type="entry name" value="TM_PBP2"/>
    <property type="match status" value="1"/>
</dbReference>
<comment type="subcellular location">
    <subcellularLocation>
        <location evidence="1 9">Cell membrane</location>
        <topology evidence="1 9">Multi-pass membrane protein</topology>
    </subcellularLocation>
</comment>
<keyword evidence="3 9" id="KW-0813">Transport</keyword>
<sequence>MVQDMIKILDQYWYVFLEGLGGTLSLAAITVFFGMIFGAVLAIIKLSKSKIVQFISTAYIEIIRGTPLLLQLYFFWLFLPKYLPFEISDWTCIVIALVINSSAYVAEIIRAGIQAVDKGQMEAAKSLGMSDVHMMTRIIFPQAVKNILPALGNEFIMMVKETSLASVFFINDLMTSYQMIKSATFKPIAPLMITAVIYFIVTFSLSKVVKAMEGRLSVSD</sequence>
<feature type="transmembrane region" description="Helical" evidence="9">
    <location>
        <begin position="51"/>
        <end position="75"/>
    </location>
</feature>
<evidence type="ECO:0000256" key="4">
    <source>
        <dbReference type="ARBA" id="ARBA00022475"/>
    </source>
</evidence>
<dbReference type="PANTHER" id="PTHR30614">
    <property type="entry name" value="MEMBRANE COMPONENT OF AMINO ACID ABC TRANSPORTER"/>
    <property type="match status" value="1"/>
</dbReference>